<dbReference type="GO" id="GO:0006950">
    <property type="term" value="P:response to stress"/>
    <property type="evidence" value="ECO:0007669"/>
    <property type="project" value="UniProtKB-ARBA"/>
</dbReference>
<dbReference type="CDD" id="cd02956">
    <property type="entry name" value="ybbN"/>
    <property type="match status" value="1"/>
</dbReference>
<dbReference type="PANTHER" id="PTHR45663">
    <property type="entry name" value="GEO12009P1"/>
    <property type="match status" value="1"/>
</dbReference>
<dbReference type="EMBL" id="DROM01000141">
    <property type="protein sequence ID" value="HHH13037.1"/>
    <property type="molecule type" value="Genomic_DNA"/>
</dbReference>
<dbReference type="InterPro" id="IPR011990">
    <property type="entry name" value="TPR-like_helical_dom_sf"/>
</dbReference>
<protein>
    <recommendedName>
        <fullName evidence="6">Thioredoxin</fullName>
    </recommendedName>
</protein>
<evidence type="ECO:0000256" key="6">
    <source>
        <dbReference type="NCBIfam" id="TIGR01068"/>
    </source>
</evidence>
<dbReference type="SUPFAM" id="SSF48452">
    <property type="entry name" value="TPR-like"/>
    <property type="match status" value="1"/>
</dbReference>
<dbReference type="SUPFAM" id="SSF52833">
    <property type="entry name" value="Thioredoxin-like"/>
    <property type="match status" value="1"/>
</dbReference>
<name>A0A7C5IYN1_9GAMM</name>
<dbReference type="Proteomes" id="UP000886100">
    <property type="component" value="Unassembled WGS sequence"/>
</dbReference>
<dbReference type="Gene3D" id="3.40.30.10">
    <property type="entry name" value="Glutaredoxin"/>
    <property type="match status" value="1"/>
</dbReference>
<proteinExistence type="inferred from homology"/>
<reference evidence="8" key="1">
    <citation type="journal article" date="2020" name="mSystems">
        <title>Genome- and Community-Level Interaction Insights into Carbon Utilization and Element Cycling Functions of Hydrothermarchaeota in Hydrothermal Sediment.</title>
        <authorList>
            <person name="Zhou Z."/>
            <person name="Liu Y."/>
            <person name="Xu W."/>
            <person name="Pan J."/>
            <person name="Luo Z.H."/>
            <person name="Li M."/>
        </authorList>
    </citation>
    <scope>NUCLEOTIDE SEQUENCE [LARGE SCALE GENOMIC DNA]</scope>
    <source>
        <strain evidence="8">HyVt-535</strain>
    </source>
</reference>
<gene>
    <name evidence="8" type="primary">trxA</name>
    <name evidence="8" type="ORF">ENJ98_02265</name>
</gene>
<dbReference type="GO" id="GO:0005737">
    <property type="term" value="C:cytoplasm"/>
    <property type="evidence" value="ECO:0007669"/>
    <property type="project" value="TreeGrafter"/>
</dbReference>
<comment type="similarity">
    <text evidence="1">Belongs to the thioredoxin family.</text>
</comment>
<organism evidence="8">
    <name type="scientific">Thiolapillus brandeum</name>
    <dbReference type="NCBI Taxonomy" id="1076588"/>
    <lineage>
        <taxon>Bacteria</taxon>
        <taxon>Pseudomonadati</taxon>
        <taxon>Pseudomonadota</taxon>
        <taxon>Gammaproteobacteria</taxon>
        <taxon>Chromatiales</taxon>
        <taxon>Sedimenticolaceae</taxon>
        <taxon>Thiolapillus</taxon>
    </lineage>
</organism>
<keyword evidence="3" id="KW-0249">Electron transport</keyword>
<evidence type="ECO:0000256" key="3">
    <source>
        <dbReference type="ARBA" id="ARBA00022982"/>
    </source>
</evidence>
<evidence type="ECO:0000256" key="4">
    <source>
        <dbReference type="ARBA" id="ARBA00023157"/>
    </source>
</evidence>
<dbReference type="GO" id="GO:0015035">
    <property type="term" value="F:protein-disulfide reductase activity"/>
    <property type="evidence" value="ECO:0007669"/>
    <property type="project" value="UniProtKB-UniRule"/>
</dbReference>
<keyword evidence="5" id="KW-0676">Redox-active center</keyword>
<comment type="caution">
    <text evidence="8">The sequence shown here is derived from an EMBL/GenBank/DDBJ whole genome shotgun (WGS) entry which is preliminary data.</text>
</comment>
<dbReference type="InterPro" id="IPR005746">
    <property type="entry name" value="Thioredoxin"/>
</dbReference>
<evidence type="ECO:0000256" key="5">
    <source>
        <dbReference type="ARBA" id="ARBA00023284"/>
    </source>
</evidence>
<keyword evidence="2" id="KW-0813">Transport</keyword>
<accession>A0A7C5IYN1</accession>
<evidence type="ECO:0000256" key="2">
    <source>
        <dbReference type="ARBA" id="ARBA00022448"/>
    </source>
</evidence>
<dbReference type="Pfam" id="PF14559">
    <property type="entry name" value="TPR_19"/>
    <property type="match status" value="1"/>
</dbReference>
<evidence type="ECO:0000256" key="1">
    <source>
        <dbReference type="ARBA" id="ARBA00008987"/>
    </source>
</evidence>
<dbReference type="InterPro" id="IPR013766">
    <property type="entry name" value="Thioredoxin_domain"/>
</dbReference>
<evidence type="ECO:0000313" key="8">
    <source>
        <dbReference type="EMBL" id="HHH13037.1"/>
    </source>
</evidence>
<sequence>MSDSPYIVEINEDNWPQAVVEQSRRVPVLVDFWASWCQPCQMLMPVLARLAEDYRGKFILAKVNTEEQQNLAAQFGIRSIPTVKLFKDGQPVDEFAGALPESEIRRFLDRHLPRESDTRVEQARALLLQGDAGGALKILEAAKAEDPGNPNVDIALAQAKAAAGDAGSALEILDRLPLDAQEKPEVQRLKGMLHFEALASGAPDEAALAARLEQDADDHEARRLLAARKVLAEDYEGALELLLELMRRDRKFGDDAARKDMVAVFDLLGEDPLVPRYRSRMMNLLY</sequence>
<evidence type="ECO:0000259" key="7">
    <source>
        <dbReference type="PROSITE" id="PS51352"/>
    </source>
</evidence>
<dbReference type="Pfam" id="PF14561">
    <property type="entry name" value="TPR_20"/>
    <property type="match status" value="1"/>
</dbReference>
<dbReference type="AlphaFoldDB" id="A0A7C5IYN1"/>
<dbReference type="PRINTS" id="PR00421">
    <property type="entry name" value="THIOREDOXIN"/>
</dbReference>
<dbReference type="Gene3D" id="1.25.40.10">
    <property type="entry name" value="Tetratricopeptide repeat domain"/>
    <property type="match status" value="2"/>
</dbReference>
<feature type="domain" description="Thioredoxin" evidence="7">
    <location>
        <begin position="1"/>
        <end position="113"/>
    </location>
</feature>
<keyword evidence="4" id="KW-1015">Disulfide bond</keyword>
<dbReference type="InterPro" id="IPR036249">
    <property type="entry name" value="Thioredoxin-like_sf"/>
</dbReference>
<dbReference type="NCBIfam" id="TIGR01068">
    <property type="entry name" value="thioredoxin"/>
    <property type="match status" value="1"/>
</dbReference>
<dbReference type="PANTHER" id="PTHR45663:SF11">
    <property type="entry name" value="GEO12009P1"/>
    <property type="match status" value="1"/>
</dbReference>
<dbReference type="PROSITE" id="PS51352">
    <property type="entry name" value="THIOREDOXIN_2"/>
    <property type="match status" value="1"/>
</dbReference>
<dbReference type="Pfam" id="PF00085">
    <property type="entry name" value="Thioredoxin"/>
    <property type="match status" value="1"/>
</dbReference>
<dbReference type="FunFam" id="3.40.30.10:FF:000001">
    <property type="entry name" value="Thioredoxin"/>
    <property type="match status" value="1"/>
</dbReference>